<organism evidence="1 2">
    <name type="scientific">Thermoproteus tenax spherical virus 1</name>
    <dbReference type="NCBI Taxonomy" id="292639"/>
    <lineage>
        <taxon>Viruses</taxon>
        <taxon>Viruses incertae sedis</taxon>
        <taxon>Globuloviridae</taxon>
        <taxon>Alphaglobulovirus</taxon>
        <taxon>Alphaglobulovirus cinderense</taxon>
    </lineage>
</organism>
<accession>Q647D5</accession>
<dbReference type="Proteomes" id="UP000006730">
    <property type="component" value="Segment"/>
</dbReference>
<dbReference type="EMBL" id="AY722806">
    <property type="protein sequence ID" value="AAU25977.1"/>
    <property type="molecule type" value="Genomic_DNA"/>
</dbReference>
<dbReference type="GeneID" id="5141631"/>
<keyword evidence="2" id="KW-1185">Reference proteome</keyword>
<dbReference type="RefSeq" id="YP_164368.1">
    <property type="nucleotide sequence ID" value="NC_006556.1"/>
</dbReference>
<sequence>MAAALAIIAILAIAAFLLMGASKGGGIPTQQPTTTTTSPPPAYTDVYPTVSPPNSVSGIYIDSGRFTCDGTTCTLTVSGYGTFVSIVAYSARPLSSANATVGPAYITVGNYRIWLFGYIATSLANYSDTAFSVYVFPALKCGYIYYPKVGASIALAVFNDTNYWVVVPTNSPGTCALPGHIITVDNTNAVAFVDGTSTTISIGTLPKSVSGVAYAYMVSISQSGRYAIQFS</sequence>
<evidence type="ECO:0000313" key="1">
    <source>
        <dbReference type="EMBL" id="AAU25977.1"/>
    </source>
</evidence>
<dbReference type="KEGG" id="vg:5141631"/>
<proteinExistence type="predicted"/>
<reference evidence="1 2" key="1">
    <citation type="journal article" date="2006" name="Virology">
        <title>TTSV1, a new virus-like particle isolated from the hyperthermophilic crenarchaeote Thermoproteus tenax.</title>
        <authorList>
            <person name="Ahn D.G."/>
            <person name="Kim S.I."/>
            <person name="Rhee J.K."/>
            <person name="Kim K.P."/>
            <person name="Pan J.G."/>
            <person name="Oh J.W."/>
        </authorList>
    </citation>
    <scope>NUCLEOTIDE SEQUENCE</scope>
</reference>
<name>Q647D5_9VIRU</name>
<evidence type="ECO:0000313" key="2">
    <source>
        <dbReference type="Proteomes" id="UP000006730"/>
    </source>
</evidence>
<protein>
    <submittedName>
        <fullName evidence="1">Uncharacterized protein</fullName>
    </submittedName>
</protein>